<protein>
    <submittedName>
        <fullName evidence="1">Uncharacterized protein</fullName>
    </submittedName>
</protein>
<dbReference type="EMBL" id="DF237328">
    <property type="protein sequence ID" value="GAQ87819.1"/>
    <property type="molecule type" value="Genomic_DNA"/>
</dbReference>
<sequence>MVIEQDHKIIDILDVTVSTGCGQWICFASGVGVAVYLFQGPPDQTGSEKALTSLRRDSKLLKSLHEKEVLLKKELDALKEKKECRSALIRHGQATPEILKELGFGDALGKTIEAAEKRHAPAAEAVFKQWMLFLEELKAFAKRYGMASGFRAIWALAKESIGK</sequence>
<accession>A0A1Y1IEH2</accession>
<dbReference type="Proteomes" id="UP000054558">
    <property type="component" value="Unassembled WGS sequence"/>
</dbReference>
<reference evidence="1 2" key="1">
    <citation type="journal article" date="2014" name="Nat. Commun.">
        <title>Klebsormidium flaccidum genome reveals primary factors for plant terrestrial adaptation.</title>
        <authorList>
            <person name="Hori K."/>
            <person name="Maruyama F."/>
            <person name="Fujisawa T."/>
            <person name="Togashi T."/>
            <person name="Yamamoto N."/>
            <person name="Seo M."/>
            <person name="Sato S."/>
            <person name="Yamada T."/>
            <person name="Mori H."/>
            <person name="Tajima N."/>
            <person name="Moriyama T."/>
            <person name="Ikeuchi M."/>
            <person name="Watanabe M."/>
            <person name="Wada H."/>
            <person name="Kobayashi K."/>
            <person name="Saito M."/>
            <person name="Masuda T."/>
            <person name="Sasaki-Sekimoto Y."/>
            <person name="Mashiguchi K."/>
            <person name="Awai K."/>
            <person name="Shimojima M."/>
            <person name="Masuda S."/>
            <person name="Iwai M."/>
            <person name="Nobusawa T."/>
            <person name="Narise T."/>
            <person name="Kondo S."/>
            <person name="Saito H."/>
            <person name="Sato R."/>
            <person name="Murakawa M."/>
            <person name="Ihara Y."/>
            <person name="Oshima-Yamada Y."/>
            <person name="Ohtaka K."/>
            <person name="Satoh M."/>
            <person name="Sonobe K."/>
            <person name="Ishii M."/>
            <person name="Ohtani R."/>
            <person name="Kanamori-Sato M."/>
            <person name="Honoki R."/>
            <person name="Miyazaki D."/>
            <person name="Mochizuki H."/>
            <person name="Umetsu J."/>
            <person name="Higashi K."/>
            <person name="Shibata D."/>
            <person name="Kamiya Y."/>
            <person name="Sato N."/>
            <person name="Nakamura Y."/>
            <person name="Tabata S."/>
            <person name="Ida S."/>
            <person name="Kurokawa K."/>
            <person name="Ohta H."/>
        </authorList>
    </citation>
    <scope>NUCLEOTIDE SEQUENCE [LARGE SCALE GENOMIC DNA]</scope>
    <source>
        <strain evidence="1 2">NIES-2285</strain>
    </source>
</reference>
<dbReference type="AlphaFoldDB" id="A0A1Y1IEH2"/>
<evidence type="ECO:0000313" key="2">
    <source>
        <dbReference type="Proteomes" id="UP000054558"/>
    </source>
</evidence>
<proteinExistence type="predicted"/>
<keyword evidence="2" id="KW-1185">Reference proteome</keyword>
<evidence type="ECO:0000313" key="1">
    <source>
        <dbReference type="EMBL" id="GAQ87819.1"/>
    </source>
</evidence>
<gene>
    <name evidence="1" type="ORF">KFL_003790070</name>
</gene>
<name>A0A1Y1IEH2_KLENI</name>
<organism evidence="1 2">
    <name type="scientific">Klebsormidium nitens</name>
    <name type="common">Green alga</name>
    <name type="synonym">Ulothrix nitens</name>
    <dbReference type="NCBI Taxonomy" id="105231"/>
    <lineage>
        <taxon>Eukaryota</taxon>
        <taxon>Viridiplantae</taxon>
        <taxon>Streptophyta</taxon>
        <taxon>Klebsormidiophyceae</taxon>
        <taxon>Klebsormidiales</taxon>
        <taxon>Klebsormidiaceae</taxon>
        <taxon>Klebsormidium</taxon>
    </lineage>
</organism>